<reference evidence="2 3" key="2">
    <citation type="journal article" date="2017" name="Nature">
        <title>The Apostasia genome and the evolution of orchids.</title>
        <authorList>
            <person name="Zhang G.Q."/>
            <person name="Liu K.W."/>
            <person name="Li Z."/>
            <person name="Lohaus R."/>
            <person name="Hsiao Y.Y."/>
            <person name="Niu S.C."/>
            <person name="Wang J.Y."/>
            <person name="Lin Y.C."/>
            <person name="Xu Q."/>
            <person name="Chen L.J."/>
            <person name="Yoshida K."/>
            <person name="Fujiwara S."/>
            <person name="Wang Z.W."/>
            <person name="Zhang Y.Q."/>
            <person name="Mitsuda N."/>
            <person name="Wang M."/>
            <person name="Liu G.H."/>
            <person name="Pecoraro L."/>
            <person name="Huang H.X."/>
            <person name="Xiao X.J."/>
            <person name="Lin M."/>
            <person name="Wu X.Y."/>
            <person name="Wu W.L."/>
            <person name="Chen Y.Y."/>
            <person name="Chang S.B."/>
            <person name="Sakamoto S."/>
            <person name="Ohme-Takagi M."/>
            <person name="Yagi M."/>
            <person name="Zeng S.J."/>
            <person name="Shen C.Y."/>
            <person name="Yeh C.M."/>
            <person name="Luo Y.B."/>
            <person name="Tsai W.C."/>
            <person name="Van de Peer Y."/>
            <person name="Liu Z.J."/>
        </authorList>
    </citation>
    <scope>NUCLEOTIDE SEQUENCE [LARGE SCALE GENOMIC DNA]</scope>
    <source>
        <tissue evidence="2">The whole plant</tissue>
    </source>
</reference>
<sequence length="158" mass="16542">MDGCRPPAVVAGIEFTNGRGYVLLSSVDGRRSSTGLKDGKFVKMDSCDQDLGGVSRKKSGEGAGNGNCDKVKDIAAGTHLEEGERPSEEEEVAFGRDSAWLVNFAVEVVDSVEAPSKIDGIPSISGSHAGAESVKGCEWCKFAGRIEKKAGCSGEMVK</sequence>
<proteinExistence type="predicted"/>
<dbReference type="EMBL" id="KZ503041">
    <property type="protein sequence ID" value="PKU69194.1"/>
    <property type="molecule type" value="Genomic_DNA"/>
</dbReference>
<keyword evidence="3" id="KW-1185">Reference proteome</keyword>
<dbReference type="Proteomes" id="UP000233837">
    <property type="component" value="Unassembled WGS sequence"/>
</dbReference>
<evidence type="ECO:0000256" key="1">
    <source>
        <dbReference type="SAM" id="MobiDB-lite"/>
    </source>
</evidence>
<evidence type="ECO:0000313" key="2">
    <source>
        <dbReference type="EMBL" id="PKU69194.1"/>
    </source>
</evidence>
<dbReference type="AlphaFoldDB" id="A0A2I0W0L0"/>
<reference evidence="2 3" key="1">
    <citation type="journal article" date="2016" name="Sci. Rep.">
        <title>The Dendrobium catenatum Lindl. genome sequence provides insights into polysaccharide synthase, floral development and adaptive evolution.</title>
        <authorList>
            <person name="Zhang G.Q."/>
            <person name="Xu Q."/>
            <person name="Bian C."/>
            <person name="Tsai W.C."/>
            <person name="Yeh C.M."/>
            <person name="Liu K.W."/>
            <person name="Yoshida K."/>
            <person name="Zhang L.S."/>
            <person name="Chang S.B."/>
            <person name="Chen F."/>
            <person name="Shi Y."/>
            <person name="Su Y.Y."/>
            <person name="Zhang Y.Q."/>
            <person name="Chen L.J."/>
            <person name="Yin Y."/>
            <person name="Lin M."/>
            <person name="Huang H."/>
            <person name="Deng H."/>
            <person name="Wang Z.W."/>
            <person name="Zhu S.L."/>
            <person name="Zhao X."/>
            <person name="Deng C."/>
            <person name="Niu S.C."/>
            <person name="Huang J."/>
            <person name="Wang M."/>
            <person name="Liu G.H."/>
            <person name="Yang H.J."/>
            <person name="Xiao X.J."/>
            <person name="Hsiao Y.Y."/>
            <person name="Wu W.L."/>
            <person name="Chen Y.Y."/>
            <person name="Mitsuda N."/>
            <person name="Ohme-Takagi M."/>
            <person name="Luo Y.B."/>
            <person name="Van de Peer Y."/>
            <person name="Liu Z.J."/>
        </authorList>
    </citation>
    <scope>NUCLEOTIDE SEQUENCE [LARGE SCALE GENOMIC DNA]</scope>
    <source>
        <tissue evidence="2">The whole plant</tissue>
    </source>
</reference>
<feature type="region of interest" description="Disordered" evidence="1">
    <location>
        <begin position="50"/>
        <end position="70"/>
    </location>
</feature>
<organism evidence="2 3">
    <name type="scientific">Dendrobium catenatum</name>
    <dbReference type="NCBI Taxonomy" id="906689"/>
    <lineage>
        <taxon>Eukaryota</taxon>
        <taxon>Viridiplantae</taxon>
        <taxon>Streptophyta</taxon>
        <taxon>Embryophyta</taxon>
        <taxon>Tracheophyta</taxon>
        <taxon>Spermatophyta</taxon>
        <taxon>Magnoliopsida</taxon>
        <taxon>Liliopsida</taxon>
        <taxon>Asparagales</taxon>
        <taxon>Orchidaceae</taxon>
        <taxon>Epidendroideae</taxon>
        <taxon>Malaxideae</taxon>
        <taxon>Dendrobiinae</taxon>
        <taxon>Dendrobium</taxon>
    </lineage>
</organism>
<evidence type="ECO:0000313" key="3">
    <source>
        <dbReference type="Proteomes" id="UP000233837"/>
    </source>
</evidence>
<gene>
    <name evidence="2" type="ORF">MA16_Dca002464</name>
</gene>
<accession>A0A2I0W0L0</accession>
<name>A0A2I0W0L0_9ASPA</name>
<protein>
    <submittedName>
        <fullName evidence="2">Uncharacterized protein</fullName>
    </submittedName>
</protein>